<dbReference type="EMBL" id="JAACJN010000068">
    <property type="protein sequence ID" value="KAF5379607.1"/>
    <property type="molecule type" value="Genomic_DNA"/>
</dbReference>
<dbReference type="Proteomes" id="UP000518752">
    <property type="component" value="Unassembled WGS sequence"/>
</dbReference>
<gene>
    <name evidence="4" type="ORF">D9757_009199</name>
</gene>
<dbReference type="PANTHER" id="PTHR32332:SF20">
    <property type="entry name" value="2-NITROPROPANE DIOXYGENASE-LIKE PROTEIN"/>
    <property type="match status" value="1"/>
</dbReference>
<accession>A0A8H5HAA5</accession>
<dbReference type="InterPro" id="IPR013785">
    <property type="entry name" value="Aldolase_TIM"/>
</dbReference>
<keyword evidence="3" id="KW-0560">Oxidoreductase</keyword>
<dbReference type="Gene3D" id="3.20.20.70">
    <property type="entry name" value="Aldolase class I"/>
    <property type="match status" value="1"/>
</dbReference>
<evidence type="ECO:0000256" key="1">
    <source>
        <dbReference type="ARBA" id="ARBA00022630"/>
    </source>
</evidence>
<keyword evidence="1" id="KW-0285">Flavoprotein</keyword>
<dbReference type="CDD" id="cd04730">
    <property type="entry name" value="NPD_like"/>
    <property type="match status" value="1"/>
</dbReference>
<evidence type="ECO:0000313" key="5">
    <source>
        <dbReference type="Proteomes" id="UP000518752"/>
    </source>
</evidence>
<evidence type="ECO:0000313" key="4">
    <source>
        <dbReference type="EMBL" id="KAF5379607.1"/>
    </source>
</evidence>
<reference evidence="4 5" key="1">
    <citation type="journal article" date="2020" name="ISME J.">
        <title>Uncovering the hidden diversity of litter-decomposition mechanisms in mushroom-forming fungi.</title>
        <authorList>
            <person name="Floudas D."/>
            <person name="Bentzer J."/>
            <person name="Ahren D."/>
            <person name="Johansson T."/>
            <person name="Persson P."/>
            <person name="Tunlid A."/>
        </authorList>
    </citation>
    <scope>NUCLEOTIDE SEQUENCE [LARGE SCALE GENOMIC DNA]</scope>
    <source>
        <strain evidence="4 5">CBS 406.79</strain>
    </source>
</reference>
<dbReference type="AlphaFoldDB" id="A0A8H5HAA5"/>
<proteinExistence type="predicted"/>
<dbReference type="OrthoDB" id="2349068at2759"/>
<comment type="caution">
    <text evidence="4">The sequence shown here is derived from an EMBL/GenBank/DDBJ whole genome shotgun (WGS) entry which is preliminary data.</text>
</comment>
<protein>
    <recommendedName>
        <fullName evidence="6">Nitronate monooxygenase domain-containing protein</fullName>
    </recommendedName>
</protein>
<evidence type="ECO:0008006" key="6">
    <source>
        <dbReference type="Google" id="ProtNLM"/>
    </source>
</evidence>
<dbReference type="Pfam" id="PF03060">
    <property type="entry name" value="NMO"/>
    <property type="match status" value="1"/>
</dbReference>
<name>A0A8H5HAA5_9AGAR</name>
<dbReference type="SUPFAM" id="SSF51412">
    <property type="entry name" value="Inosine monophosphate dehydrogenase (IMPDH)"/>
    <property type="match status" value="1"/>
</dbReference>
<evidence type="ECO:0000256" key="3">
    <source>
        <dbReference type="ARBA" id="ARBA00023002"/>
    </source>
</evidence>
<organism evidence="4 5">
    <name type="scientific">Collybiopsis confluens</name>
    <dbReference type="NCBI Taxonomy" id="2823264"/>
    <lineage>
        <taxon>Eukaryota</taxon>
        <taxon>Fungi</taxon>
        <taxon>Dikarya</taxon>
        <taxon>Basidiomycota</taxon>
        <taxon>Agaricomycotina</taxon>
        <taxon>Agaricomycetes</taxon>
        <taxon>Agaricomycetidae</taxon>
        <taxon>Agaricales</taxon>
        <taxon>Marasmiineae</taxon>
        <taxon>Omphalotaceae</taxon>
        <taxon>Collybiopsis</taxon>
    </lineage>
</organism>
<dbReference type="GO" id="GO:0018580">
    <property type="term" value="F:nitronate monooxygenase activity"/>
    <property type="evidence" value="ECO:0007669"/>
    <property type="project" value="InterPro"/>
</dbReference>
<dbReference type="InterPro" id="IPR004136">
    <property type="entry name" value="NMO"/>
</dbReference>
<sequence length="341" mass="35949">MISMKTKLTSLLGTQIPIVTAPMYYATTPAMAAAAGEAGAFGFIAAGFTPSKTLVDELHAARSILGTSSKASIPVGVGFLGWILDQTETSEDPRIPPILAERPAAIWFAFGVDLGKYVSQVRAYDASRAHKTLVFVIVTTVDEAVQAANEWGVDVLVVQGNEAGGHGRAGGPALNMLLPAVLEAVPSGPTILAAGGVSTGNQVASLLVMGADGVVLGSRLLGTPECMYPEKAKEVIVNSSLNSTVRSDVFDEVNRTAFWPKGYDGRAVVNDIVNDQKAALTLEERLARYENSKKNGESTRLVIWAGDAIAFVHDDSSTKTIIRQLHNEAVSIIQKAAGMLN</sequence>
<dbReference type="PANTHER" id="PTHR32332">
    <property type="entry name" value="2-NITROPROPANE DIOXYGENASE"/>
    <property type="match status" value="1"/>
</dbReference>
<evidence type="ECO:0000256" key="2">
    <source>
        <dbReference type="ARBA" id="ARBA00022643"/>
    </source>
</evidence>
<keyword evidence="5" id="KW-1185">Reference proteome</keyword>
<keyword evidence="2" id="KW-0288">FMN</keyword>